<evidence type="ECO:0000313" key="5">
    <source>
        <dbReference type="RefSeq" id="XP_017025480.1"/>
    </source>
</evidence>
<dbReference type="SUPFAM" id="SSF50494">
    <property type="entry name" value="Trypsin-like serine proteases"/>
    <property type="match status" value="1"/>
</dbReference>
<evidence type="ECO:0000259" key="3">
    <source>
        <dbReference type="Pfam" id="PF00089"/>
    </source>
</evidence>
<keyword evidence="1" id="KW-0472">Membrane</keyword>
<dbReference type="GeneID" id="108076944"/>
<dbReference type="InterPro" id="IPR043504">
    <property type="entry name" value="Peptidase_S1_PA_chymotrypsin"/>
</dbReference>
<proteinExistence type="predicted"/>
<dbReference type="InterPro" id="IPR001254">
    <property type="entry name" value="Trypsin_dom"/>
</dbReference>
<dbReference type="Proteomes" id="UP001652661">
    <property type="component" value="Chromosome 2L"/>
</dbReference>
<dbReference type="OrthoDB" id="10059102at2759"/>
<dbReference type="PANTHER" id="PTHR24260:SF136">
    <property type="entry name" value="GH08193P-RELATED"/>
    <property type="match status" value="1"/>
</dbReference>
<reference evidence="4" key="1">
    <citation type="submission" date="2025-05" db="UniProtKB">
        <authorList>
            <consortium name="RefSeq"/>
        </authorList>
    </citation>
    <scope>NUCLEOTIDE SEQUENCE [LARGE SCALE GENOMIC DNA]</scope>
    <source>
        <strain evidence="4">14028-0561.14</strain>
    </source>
</reference>
<feature type="chain" id="PRO_5027804149" description="Peptidase S1 domain-containing protein" evidence="2">
    <location>
        <begin position="18"/>
        <end position="324"/>
    </location>
</feature>
<evidence type="ECO:0000256" key="1">
    <source>
        <dbReference type="SAM" id="Phobius"/>
    </source>
</evidence>
<feature type="domain" description="Peptidase S1" evidence="3">
    <location>
        <begin position="24"/>
        <end position="121"/>
    </location>
</feature>
<feature type="signal peptide" evidence="2">
    <location>
        <begin position="1"/>
        <end position="17"/>
    </location>
</feature>
<dbReference type="Pfam" id="PF00089">
    <property type="entry name" value="Trypsin"/>
    <property type="match status" value="1"/>
</dbReference>
<reference evidence="5" key="2">
    <citation type="submission" date="2025-08" db="UniProtKB">
        <authorList>
            <consortium name="RefSeq"/>
        </authorList>
    </citation>
    <scope>IDENTIFICATION</scope>
    <source>
        <strain evidence="5">14028-0561.14</strain>
        <tissue evidence="5">Whole fly</tissue>
    </source>
</reference>
<protein>
    <recommendedName>
        <fullName evidence="3">Peptidase S1 domain-containing protein</fullName>
    </recommendedName>
</protein>
<organism evidence="4 5">
    <name type="scientific">Drosophila kikkawai</name>
    <name type="common">Fruit fly</name>
    <dbReference type="NCBI Taxonomy" id="30033"/>
    <lineage>
        <taxon>Eukaryota</taxon>
        <taxon>Metazoa</taxon>
        <taxon>Ecdysozoa</taxon>
        <taxon>Arthropoda</taxon>
        <taxon>Hexapoda</taxon>
        <taxon>Insecta</taxon>
        <taxon>Pterygota</taxon>
        <taxon>Neoptera</taxon>
        <taxon>Endopterygota</taxon>
        <taxon>Diptera</taxon>
        <taxon>Brachycera</taxon>
        <taxon>Muscomorpha</taxon>
        <taxon>Ephydroidea</taxon>
        <taxon>Drosophilidae</taxon>
        <taxon>Drosophila</taxon>
        <taxon>Sophophora</taxon>
    </lineage>
</organism>
<dbReference type="GO" id="GO:0006508">
    <property type="term" value="P:proteolysis"/>
    <property type="evidence" value="ECO:0007669"/>
    <property type="project" value="InterPro"/>
</dbReference>
<evidence type="ECO:0000256" key="2">
    <source>
        <dbReference type="SAM" id="SignalP"/>
    </source>
</evidence>
<accession>A0A6P4IBB8</accession>
<dbReference type="PANTHER" id="PTHR24260">
    <property type="match status" value="1"/>
</dbReference>
<dbReference type="Gene3D" id="2.40.10.10">
    <property type="entry name" value="Trypsin-like serine proteases"/>
    <property type="match status" value="1"/>
</dbReference>
<feature type="transmembrane region" description="Helical" evidence="1">
    <location>
        <begin position="302"/>
        <end position="323"/>
    </location>
</feature>
<dbReference type="InterPro" id="IPR051333">
    <property type="entry name" value="CLIP_Serine_Protease"/>
</dbReference>
<keyword evidence="2" id="KW-0732">Signal</keyword>
<evidence type="ECO:0000313" key="4">
    <source>
        <dbReference type="Proteomes" id="UP001652661"/>
    </source>
</evidence>
<keyword evidence="1" id="KW-0812">Transmembrane</keyword>
<sequence length="324" mass="36225">MLPFSLIILCLFPCVYTEYYHRPSYQVLLQRRNRLGALVDGKCYGNVLQSRIVLTAASCLLASNESGRVITTDELAVSFKSQDLSELIYFVGGIDIYPGFNVTTLDNDIAILTLSTQLPLSDIDIDIEWVLLADYDLTTESPLQDKVESTLSENVYPGYGVIYESNLVGIISLARDNVEYQFPSKVTQISPYISWIYAILQNAEIADMQNNNYSVSLPYRQRKSAEMGTENLEPEEENFANPEDLSKEYVDSDTVSDKNVEELVGESEAEYFTVGGDLSKPNGETKAGYYTNAAVLFMDNGISSWILLINLIIVNSHFLVNLIS</sequence>
<dbReference type="GO" id="GO:0004252">
    <property type="term" value="F:serine-type endopeptidase activity"/>
    <property type="evidence" value="ECO:0007669"/>
    <property type="project" value="InterPro"/>
</dbReference>
<keyword evidence="4" id="KW-1185">Reference proteome</keyword>
<dbReference type="RefSeq" id="XP_017025480.1">
    <property type="nucleotide sequence ID" value="XM_017169991.3"/>
</dbReference>
<name>A0A6P4IBB8_DROKI</name>
<dbReference type="AlphaFoldDB" id="A0A6P4IBB8"/>
<keyword evidence="1" id="KW-1133">Transmembrane helix</keyword>
<dbReference type="InterPro" id="IPR009003">
    <property type="entry name" value="Peptidase_S1_PA"/>
</dbReference>
<gene>
    <name evidence="5" type="primary">LOC108076944</name>
</gene>